<comment type="caution">
    <text evidence="7">The sequence shown here is derived from an EMBL/GenBank/DDBJ whole genome shotgun (WGS) entry which is preliminary data.</text>
</comment>
<evidence type="ECO:0000256" key="5">
    <source>
        <dbReference type="ARBA" id="ARBA00023237"/>
    </source>
</evidence>
<sequence>MLRHALVVCLLFPTLASAQSSTGDLPANADPNDDRWSLGIGARVKDSAYAGEGTRTLPLPLVNYEGERFFWRGVTGGFHLFEGEAFRLEAVVSGRFDGFDIDDLGRRELLANGLDPDWLQDRDDGLDVGLSARWRGRAGELKFEALADVADASGGYELSLDYGYALHWGRTTVVPGAGVRWMSKDMADYYYGTLDEEAALGAPAYRPGSTLIPRASLGFSHPLGRKWRMIGAVKYEFLPGEIGDSPLIEAGTDGEAALSIGLARGF</sequence>
<name>A0A3N4VVZ3_9GAMM</name>
<dbReference type="EMBL" id="RKQN01000001">
    <property type="protein sequence ID" value="RPE81217.1"/>
    <property type="molecule type" value="Genomic_DNA"/>
</dbReference>
<dbReference type="RefSeq" id="WP_123768789.1">
    <property type="nucleotide sequence ID" value="NZ_RKQN01000001.1"/>
</dbReference>
<evidence type="ECO:0000313" key="8">
    <source>
        <dbReference type="Proteomes" id="UP000269708"/>
    </source>
</evidence>
<feature type="chain" id="PRO_5018023402" evidence="6">
    <location>
        <begin position="19"/>
        <end position="266"/>
    </location>
</feature>
<protein>
    <submittedName>
        <fullName evidence="7">Outer membrane protein</fullName>
    </submittedName>
</protein>
<accession>A0A3N4VVZ3</accession>
<gene>
    <name evidence="7" type="ORF">EDC50_0399</name>
</gene>
<dbReference type="Pfam" id="PF06629">
    <property type="entry name" value="MipA"/>
    <property type="match status" value="1"/>
</dbReference>
<dbReference type="Proteomes" id="UP000269708">
    <property type="component" value="Unassembled WGS sequence"/>
</dbReference>
<comment type="similarity">
    <text evidence="2">Belongs to the MipA/OmpV family.</text>
</comment>
<dbReference type="PANTHER" id="PTHR38776">
    <property type="entry name" value="MLTA-INTERACTING PROTEIN-RELATED"/>
    <property type="match status" value="1"/>
</dbReference>
<reference evidence="7 8" key="1">
    <citation type="submission" date="2018-11" db="EMBL/GenBank/DDBJ databases">
        <title>Genomic Encyclopedia of Type Strains, Phase IV (KMG-IV): sequencing the most valuable type-strain genomes for metagenomic binning, comparative biology and taxonomic classification.</title>
        <authorList>
            <person name="Goeker M."/>
        </authorList>
    </citation>
    <scope>NUCLEOTIDE SEQUENCE [LARGE SCALE GENOMIC DNA]</scope>
    <source>
        <strain evidence="7 8">DSM 25623</strain>
    </source>
</reference>
<dbReference type="InterPro" id="IPR010583">
    <property type="entry name" value="MipA"/>
</dbReference>
<dbReference type="GO" id="GO:0009279">
    <property type="term" value="C:cell outer membrane"/>
    <property type="evidence" value="ECO:0007669"/>
    <property type="project" value="UniProtKB-SubCell"/>
</dbReference>
<evidence type="ECO:0000256" key="4">
    <source>
        <dbReference type="ARBA" id="ARBA00023136"/>
    </source>
</evidence>
<dbReference type="AlphaFoldDB" id="A0A3N4VVZ3"/>
<keyword evidence="3 6" id="KW-0732">Signal</keyword>
<proteinExistence type="inferred from homology"/>
<keyword evidence="8" id="KW-1185">Reference proteome</keyword>
<dbReference type="OrthoDB" id="5295915at2"/>
<evidence type="ECO:0000256" key="3">
    <source>
        <dbReference type="ARBA" id="ARBA00022729"/>
    </source>
</evidence>
<keyword evidence="4" id="KW-0472">Membrane</keyword>
<evidence type="ECO:0000256" key="1">
    <source>
        <dbReference type="ARBA" id="ARBA00004442"/>
    </source>
</evidence>
<organism evidence="7 8">
    <name type="scientific">Vulcaniibacterium tengchongense</name>
    <dbReference type="NCBI Taxonomy" id="1273429"/>
    <lineage>
        <taxon>Bacteria</taxon>
        <taxon>Pseudomonadati</taxon>
        <taxon>Pseudomonadota</taxon>
        <taxon>Gammaproteobacteria</taxon>
        <taxon>Lysobacterales</taxon>
        <taxon>Lysobacteraceae</taxon>
        <taxon>Vulcaniibacterium</taxon>
    </lineage>
</organism>
<evidence type="ECO:0000256" key="6">
    <source>
        <dbReference type="SAM" id="SignalP"/>
    </source>
</evidence>
<feature type="signal peptide" evidence="6">
    <location>
        <begin position="1"/>
        <end position="18"/>
    </location>
</feature>
<comment type="subcellular location">
    <subcellularLocation>
        <location evidence="1">Cell outer membrane</location>
    </subcellularLocation>
</comment>
<evidence type="ECO:0000256" key="2">
    <source>
        <dbReference type="ARBA" id="ARBA00005722"/>
    </source>
</evidence>
<dbReference type="PANTHER" id="PTHR38776:SF1">
    <property type="entry name" value="MLTA-INTERACTING PROTEIN-RELATED"/>
    <property type="match status" value="1"/>
</dbReference>
<keyword evidence="5" id="KW-0998">Cell outer membrane</keyword>
<evidence type="ECO:0000313" key="7">
    <source>
        <dbReference type="EMBL" id="RPE81217.1"/>
    </source>
</evidence>